<feature type="domain" description="NadR/Ttd14 AAA" evidence="1">
    <location>
        <begin position="13"/>
        <end position="155"/>
    </location>
</feature>
<evidence type="ECO:0000313" key="2">
    <source>
        <dbReference type="EMBL" id="PIT93944.1"/>
    </source>
</evidence>
<dbReference type="EMBL" id="PFAS01000023">
    <property type="protein sequence ID" value="PIT93944.1"/>
    <property type="molecule type" value="Genomic_DNA"/>
</dbReference>
<dbReference type="Gene3D" id="3.40.50.300">
    <property type="entry name" value="P-loop containing nucleotide triphosphate hydrolases"/>
    <property type="match status" value="1"/>
</dbReference>
<feature type="non-terminal residue" evidence="2">
    <location>
        <position position="1"/>
    </location>
</feature>
<reference evidence="3" key="1">
    <citation type="submission" date="2017-09" db="EMBL/GenBank/DDBJ databases">
        <title>Depth-based differentiation of microbial function through sediment-hosted aquifers and enrichment of novel symbionts in the deep terrestrial subsurface.</title>
        <authorList>
            <person name="Probst A.J."/>
            <person name="Ladd B."/>
            <person name="Jarett J.K."/>
            <person name="Geller-Mcgrath D.E."/>
            <person name="Sieber C.M.K."/>
            <person name="Emerson J.B."/>
            <person name="Anantharaman K."/>
            <person name="Thomas B.C."/>
            <person name="Malmstrom R."/>
            <person name="Stieglmeier M."/>
            <person name="Klingl A."/>
            <person name="Woyke T."/>
            <person name="Ryan C.M."/>
            <person name="Banfield J.F."/>
        </authorList>
    </citation>
    <scope>NUCLEOTIDE SEQUENCE [LARGE SCALE GENOMIC DNA]</scope>
</reference>
<evidence type="ECO:0000313" key="3">
    <source>
        <dbReference type="Proteomes" id="UP000229335"/>
    </source>
</evidence>
<sequence length="159" mass="17951">KSGFTNIPSASGTALGKLFAGRQGYQCLPDAAIQAFENGFTISEKTSIDTELWIISKQIENEMKFKDNRVADKCFIDLLEYAVYLFKGDRGLLDVLTRVAASHLRKYDLIIYVPAGEFPIEDNGIRSLDLKFQLAIDRLIVAIMEKYKISYDRLTGNKE</sequence>
<dbReference type="Pfam" id="PF13521">
    <property type="entry name" value="AAA_28"/>
    <property type="match status" value="1"/>
</dbReference>
<organism evidence="2 3">
    <name type="scientific">Candidatus Falkowbacteria bacterium CG10_big_fil_rev_8_21_14_0_10_43_11</name>
    <dbReference type="NCBI Taxonomy" id="1974568"/>
    <lineage>
        <taxon>Bacteria</taxon>
        <taxon>Candidatus Falkowiibacteriota</taxon>
    </lineage>
</organism>
<dbReference type="AlphaFoldDB" id="A0A2M6WMI3"/>
<gene>
    <name evidence="2" type="ORF">COU00_01540</name>
</gene>
<dbReference type="InterPro" id="IPR027417">
    <property type="entry name" value="P-loop_NTPase"/>
</dbReference>
<accession>A0A2M6WMI3</accession>
<protein>
    <recommendedName>
        <fullName evidence="1">NadR/Ttd14 AAA domain-containing protein</fullName>
    </recommendedName>
</protein>
<evidence type="ECO:0000259" key="1">
    <source>
        <dbReference type="Pfam" id="PF13521"/>
    </source>
</evidence>
<dbReference type="Proteomes" id="UP000229335">
    <property type="component" value="Unassembled WGS sequence"/>
</dbReference>
<proteinExistence type="predicted"/>
<comment type="caution">
    <text evidence="2">The sequence shown here is derived from an EMBL/GenBank/DDBJ whole genome shotgun (WGS) entry which is preliminary data.</text>
</comment>
<name>A0A2M6WMI3_9BACT</name>
<dbReference type="InterPro" id="IPR038727">
    <property type="entry name" value="NadR/Ttd14_AAA_dom"/>
</dbReference>